<evidence type="ECO:0000256" key="2">
    <source>
        <dbReference type="ARBA" id="ARBA00008320"/>
    </source>
</evidence>
<organism evidence="7">
    <name type="scientific">Scapholeberis mucronata</name>
    <dbReference type="NCBI Taxonomy" id="202097"/>
    <lineage>
        <taxon>Eukaryota</taxon>
        <taxon>Metazoa</taxon>
        <taxon>Ecdysozoa</taxon>
        <taxon>Arthropoda</taxon>
        <taxon>Crustacea</taxon>
        <taxon>Branchiopoda</taxon>
        <taxon>Diplostraca</taxon>
        <taxon>Cladocera</taxon>
        <taxon>Anomopoda</taxon>
        <taxon>Daphniidae</taxon>
        <taxon>Scapholeberis</taxon>
    </lineage>
</organism>
<dbReference type="PANTHER" id="PTHR12945:SF0">
    <property type="entry name" value="TRNA (ADENINE(58)-N(1))-METHYLTRANSFERASE NON-CATALYTIC SUBUNIT TRM6"/>
    <property type="match status" value="1"/>
</dbReference>
<comment type="similarity">
    <text evidence="2">Belongs to the TRM6/GCD10 family.</text>
</comment>
<gene>
    <name evidence="7" type="primary">EOG090X0AAB</name>
</gene>
<proteinExistence type="evidence at transcript level"/>
<dbReference type="GO" id="GO:0031515">
    <property type="term" value="C:tRNA (m1A) methyltransferase complex"/>
    <property type="evidence" value="ECO:0007669"/>
    <property type="project" value="InterPro"/>
</dbReference>
<sequence length="484" mass="55262">MDIIKNDQWILIQRKSLSSLQQLPKKEGKTWTVKFGRDQIDLSSAVGKPFGTFKLSRNQNARSKALTLEPAEDVTEMKEILKDLNSGDSNKEIWDDGTSQQLKKEDIEQLRGQGLTGTEIVSQLVENSKTFQIKTEFSQEKYLNKKEEKYSEWVEIVKPNLRQLAKYYHSADPVKILNLRPDTLAMILSLANVKSYGKFGIFDGGCQGLITAAMLDRIQGFGTVWNLFIKGTPQKQIIHAMNFSPEQLKPLQNCNLKKLKELLLMEENREAAPAKIQKLDDDAVPPLEFGVLDGLVIACRKPSSIAKELMRLLAPSGNFVIFCPYVEPLSDIYTQFRECNLAVNLKLTEAWFRSYQERYICSKICKFSGLFIHKQTVTDLSGLISRALGEPEKTLNVLLKFLGSGITTFVFKQLREQVIRMKVHHGQHGKDWKRDRAVCKTTILTTKSRNHQVRTLQLFTFLSSKEVSSQQLLDLVVHRFSRCR</sequence>
<evidence type="ECO:0000256" key="6">
    <source>
        <dbReference type="ARBA" id="ARBA00032319"/>
    </source>
</evidence>
<evidence type="ECO:0000313" key="7">
    <source>
        <dbReference type="EMBL" id="SVE93772.1"/>
    </source>
</evidence>
<dbReference type="Pfam" id="PF04189">
    <property type="entry name" value="Gcd10p"/>
    <property type="match status" value="1"/>
</dbReference>
<keyword evidence="5" id="KW-0539">Nucleus</keyword>
<dbReference type="Gene3D" id="3.40.50.150">
    <property type="entry name" value="Vaccinia Virus protein VP39"/>
    <property type="match status" value="1"/>
</dbReference>
<evidence type="ECO:0000256" key="3">
    <source>
        <dbReference type="ARBA" id="ARBA00021704"/>
    </source>
</evidence>
<dbReference type="InterPro" id="IPR029063">
    <property type="entry name" value="SAM-dependent_MTases_sf"/>
</dbReference>
<dbReference type="EMBL" id="LR024153">
    <property type="protein sequence ID" value="SVE93772.1"/>
    <property type="molecule type" value="mRNA"/>
</dbReference>
<dbReference type="AlphaFoldDB" id="A0A4Y7NKQ1"/>
<comment type="subcellular location">
    <subcellularLocation>
        <location evidence="1">Nucleus</location>
    </subcellularLocation>
</comment>
<dbReference type="PANTHER" id="PTHR12945">
    <property type="entry name" value="TRANSLATION INITIATION FACTOR EIF3-RELATED"/>
    <property type="match status" value="1"/>
</dbReference>
<evidence type="ECO:0000256" key="4">
    <source>
        <dbReference type="ARBA" id="ARBA00022694"/>
    </source>
</evidence>
<accession>A0A4Y7NKQ1</accession>
<name>A0A4Y7NKQ1_9CRUS</name>
<keyword evidence="4" id="KW-0819">tRNA processing</keyword>
<dbReference type="InterPro" id="IPR017423">
    <property type="entry name" value="TRM6"/>
</dbReference>
<dbReference type="GO" id="GO:0030488">
    <property type="term" value="P:tRNA methylation"/>
    <property type="evidence" value="ECO:0007669"/>
    <property type="project" value="InterPro"/>
</dbReference>
<dbReference type="GO" id="GO:0005634">
    <property type="term" value="C:nucleus"/>
    <property type="evidence" value="ECO:0007669"/>
    <property type="project" value="UniProtKB-SubCell"/>
</dbReference>
<reference evidence="7" key="1">
    <citation type="submission" date="2018-08" db="EMBL/GenBank/DDBJ databases">
        <authorList>
            <person name="Cornetti L."/>
        </authorList>
    </citation>
    <scope>NUCLEOTIDE SEQUENCE</scope>
    <source>
        <strain evidence="7">BE-ASS</strain>
    </source>
</reference>
<evidence type="ECO:0000256" key="5">
    <source>
        <dbReference type="ARBA" id="ARBA00023242"/>
    </source>
</evidence>
<protein>
    <recommendedName>
        <fullName evidence="3">tRNA (adenine(58)-N(1))-methyltransferase non-catalytic subunit TRM6</fullName>
    </recommendedName>
    <alternativeName>
        <fullName evidence="6">tRNA(m1A58)-methyltransferase subunit TRM6</fullName>
    </alternativeName>
</protein>
<evidence type="ECO:0000256" key="1">
    <source>
        <dbReference type="ARBA" id="ARBA00004123"/>
    </source>
</evidence>